<dbReference type="AlphaFoldDB" id="A0A7V7PLM1"/>
<feature type="region of interest" description="Disordered" evidence="4">
    <location>
        <begin position="1"/>
        <end position="29"/>
    </location>
</feature>
<dbReference type="InterPro" id="IPR036705">
    <property type="entry name" value="Ribosyl_crysJ1_sf"/>
</dbReference>
<gene>
    <name evidence="5" type="ORF">F6X38_19140</name>
</gene>
<evidence type="ECO:0000313" key="5">
    <source>
        <dbReference type="EMBL" id="KAB0677261.1"/>
    </source>
</evidence>
<comment type="similarity">
    <text evidence="1">Belongs to the ADP-ribosylglycohydrolase family.</text>
</comment>
<evidence type="ECO:0000256" key="4">
    <source>
        <dbReference type="SAM" id="MobiDB-lite"/>
    </source>
</evidence>
<proteinExistence type="inferred from homology"/>
<sequence>MHEQDEANPKPTDPSWAEYDAVPSSRDKRTAVADDAVVRDRARGALLGLAVGDALGTTLEFSQRDSRPHHVEITGGGPFRLRPGEWTDDTAMALALADSLVHCRSFDPDDLMRRFVGWWRDGDYSCTGSCFDIGTQTRDALARFEWTGNPYAGTTAESDAGNGSLMRLSPVAIYALDDAELADRIACDQSRTTHGAPQAVDACIVFTRILRHAILRHADPLAAALAATDMAALHPSIAAVATRSYRTKDRAAISSSGYVVHTLEAALWCVHNTTSFAEAVVRAVNLADDADTVGAVTGQLAGAIHGANAIPERWLQTLAWRERLDAAVDQLLHGGSTSSPATVDP</sequence>
<feature type="binding site" evidence="3">
    <location>
        <position position="89"/>
    </location>
    <ligand>
        <name>Mg(2+)</name>
        <dbReference type="ChEBI" id="CHEBI:18420"/>
        <label>1</label>
    </ligand>
</feature>
<dbReference type="InterPro" id="IPR050792">
    <property type="entry name" value="ADP-ribosylglycohydrolase"/>
</dbReference>
<name>A0A7V7PLM1_9HYPH</name>
<feature type="binding site" evidence="3">
    <location>
        <position position="291"/>
    </location>
    <ligand>
        <name>Mg(2+)</name>
        <dbReference type="ChEBI" id="CHEBI:18420"/>
        <label>1</label>
    </ligand>
</feature>
<dbReference type="InterPro" id="IPR005502">
    <property type="entry name" value="Ribosyl_crysJ1"/>
</dbReference>
<keyword evidence="3" id="KW-0479">Metal-binding</keyword>
<protein>
    <submittedName>
        <fullName evidence="5">ADP-ribosylglycohydrolase family protein</fullName>
    </submittedName>
</protein>
<dbReference type="Pfam" id="PF03747">
    <property type="entry name" value="ADP_ribosyl_GH"/>
    <property type="match status" value="1"/>
</dbReference>
<dbReference type="PANTHER" id="PTHR16222">
    <property type="entry name" value="ADP-RIBOSYLGLYCOHYDROLASE"/>
    <property type="match status" value="1"/>
</dbReference>
<dbReference type="Proteomes" id="UP000432089">
    <property type="component" value="Unassembled WGS sequence"/>
</dbReference>
<evidence type="ECO:0000256" key="2">
    <source>
        <dbReference type="ARBA" id="ARBA00022801"/>
    </source>
</evidence>
<organism evidence="5 6">
    <name type="scientific">Plantimonas leprariae</name>
    <dbReference type="NCBI Taxonomy" id="2615207"/>
    <lineage>
        <taxon>Bacteria</taxon>
        <taxon>Pseudomonadati</taxon>
        <taxon>Pseudomonadota</taxon>
        <taxon>Alphaproteobacteria</taxon>
        <taxon>Hyphomicrobiales</taxon>
        <taxon>Aurantimonadaceae</taxon>
        <taxon>Plantimonas</taxon>
    </lineage>
</organism>
<reference evidence="5 6" key="1">
    <citation type="submission" date="2019-09" db="EMBL/GenBank/DDBJ databases">
        <title>YIM 132180 draft genome.</title>
        <authorList>
            <person name="Zhang K."/>
        </authorList>
    </citation>
    <scope>NUCLEOTIDE SEQUENCE [LARGE SCALE GENOMIC DNA]</scope>
    <source>
        <strain evidence="5 6">YIM 132180</strain>
    </source>
</reference>
<evidence type="ECO:0000256" key="1">
    <source>
        <dbReference type="ARBA" id="ARBA00010702"/>
    </source>
</evidence>
<comment type="caution">
    <text evidence="5">The sequence shown here is derived from an EMBL/GenBank/DDBJ whole genome shotgun (WGS) entry which is preliminary data.</text>
</comment>
<comment type="cofactor">
    <cofactor evidence="3">
        <name>Mg(2+)</name>
        <dbReference type="ChEBI" id="CHEBI:18420"/>
    </cofactor>
    <text evidence="3">Binds 2 magnesium ions per subunit.</text>
</comment>
<evidence type="ECO:0000256" key="3">
    <source>
        <dbReference type="PIRSR" id="PIRSR605502-1"/>
    </source>
</evidence>
<dbReference type="PANTHER" id="PTHR16222:SF24">
    <property type="entry name" value="ADP-RIBOSYLHYDROLASE ARH3"/>
    <property type="match status" value="1"/>
</dbReference>
<dbReference type="RefSeq" id="WP_150972564.1">
    <property type="nucleotide sequence ID" value="NZ_VZDO01000018.1"/>
</dbReference>
<keyword evidence="6" id="KW-1185">Reference proteome</keyword>
<keyword evidence="3" id="KW-0460">Magnesium</keyword>
<dbReference type="GO" id="GO:0016787">
    <property type="term" value="F:hydrolase activity"/>
    <property type="evidence" value="ECO:0007669"/>
    <property type="project" value="UniProtKB-KW"/>
</dbReference>
<feature type="binding site" evidence="3">
    <location>
        <position position="289"/>
    </location>
    <ligand>
        <name>Mg(2+)</name>
        <dbReference type="ChEBI" id="CHEBI:18420"/>
        <label>1</label>
    </ligand>
</feature>
<dbReference type="SUPFAM" id="SSF101478">
    <property type="entry name" value="ADP-ribosylglycohydrolase"/>
    <property type="match status" value="1"/>
</dbReference>
<feature type="binding site" evidence="3">
    <location>
        <position position="88"/>
    </location>
    <ligand>
        <name>Mg(2+)</name>
        <dbReference type="ChEBI" id="CHEBI:18420"/>
        <label>1</label>
    </ligand>
</feature>
<dbReference type="GO" id="GO:0046872">
    <property type="term" value="F:metal ion binding"/>
    <property type="evidence" value="ECO:0007669"/>
    <property type="project" value="UniProtKB-KW"/>
</dbReference>
<feature type="binding site" evidence="3">
    <location>
        <position position="87"/>
    </location>
    <ligand>
        <name>Mg(2+)</name>
        <dbReference type="ChEBI" id="CHEBI:18420"/>
        <label>1</label>
    </ligand>
</feature>
<evidence type="ECO:0000313" key="6">
    <source>
        <dbReference type="Proteomes" id="UP000432089"/>
    </source>
</evidence>
<accession>A0A7V7PLM1</accession>
<keyword evidence="2 5" id="KW-0378">Hydrolase</keyword>
<dbReference type="Gene3D" id="1.10.4080.10">
    <property type="entry name" value="ADP-ribosylation/Crystallin J1"/>
    <property type="match status" value="1"/>
</dbReference>
<feature type="binding site" evidence="3">
    <location>
        <position position="292"/>
    </location>
    <ligand>
        <name>Mg(2+)</name>
        <dbReference type="ChEBI" id="CHEBI:18420"/>
        <label>1</label>
    </ligand>
</feature>
<dbReference type="EMBL" id="VZDO01000018">
    <property type="protein sequence ID" value="KAB0677261.1"/>
    <property type="molecule type" value="Genomic_DNA"/>
</dbReference>